<dbReference type="GeneID" id="69053717"/>
<proteinExistence type="predicted"/>
<dbReference type="RefSeq" id="WP_012775147.1">
    <property type="nucleotide sequence ID" value="NC_012926.1"/>
</dbReference>
<protein>
    <submittedName>
        <fullName evidence="1">DNA-binding protein</fullName>
    </submittedName>
</protein>
<organism evidence="1 2">
    <name type="scientific">Streptococcus suis (strain BM407)</name>
    <dbReference type="NCBI Taxonomy" id="568814"/>
    <lineage>
        <taxon>Bacteria</taxon>
        <taxon>Bacillati</taxon>
        <taxon>Bacillota</taxon>
        <taxon>Bacilli</taxon>
        <taxon>Lactobacillales</taxon>
        <taxon>Streptococcaceae</taxon>
        <taxon>Streptococcus</taxon>
    </lineage>
</organism>
<evidence type="ECO:0000313" key="1">
    <source>
        <dbReference type="EMBL" id="CAZ55727.1"/>
    </source>
</evidence>
<gene>
    <name evidence="1" type="ordered locus">SSUBM407_0877</name>
</gene>
<dbReference type="KEGG" id="ssb:SSUBM407_0877"/>
<dbReference type="AlphaFoldDB" id="A0A0H3MVG8"/>
<sequence length="62" mass="7237">MLPQNNSPLLLNRQQVAELLGIDPKSFGKYIRSHPDFQCFMVGKQERYLKSKLVKFIESHCD</sequence>
<evidence type="ECO:0000313" key="2">
    <source>
        <dbReference type="Proteomes" id="UP000009077"/>
    </source>
</evidence>
<keyword evidence="1" id="KW-0238">DNA-binding</keyword>
<name>A0A0H3MVG8_STRS4</name>
<dbReference type="Proteomes" id="UP000009077">
    <property type="component" value="Chromosome"/>
</dbReference>
<dbReference type="EMBL" id="FM252032">
    <property type="protein sequence ID" value="CAZ55727.1"/>
    <property type="molecule type" value="Genomic_DNA"/>
</dbReference>
<accession>A0A0H3MVG8</accession>
<dbReference type="GO" id="GO:0003677">
    <property type="term" value="F:DNA binding"/>
    <property type="evidence" value="ECO:0007669"/>
    <property type="project" value="UniProtKB-KW"/>
</dbReference>
<keyword evidence="2" id="KW-1185">Reference proteome</keyword>
<reference evidence="1 2" key="1">
    <citation type="journal article" date="2009" name="PLoS ONE">
        <title>Rapid evolution of virulence and drug resistance in the emerging zoonotic pathogen Streptococcus suis.</title>
        <authorList>
            <person name="Holden M.T.G."/>
            <person name="Hauser H."/>
            <person name="Sanders M."/>
            <person name="Ngo T.H."/>
            <person name="Cherevach I."/>
            <person name="Cronin A."/>
            <person name="Goodhead I."/>
            <person name="Mungall K."/>
            <person name="Quail M.A."/>
            <person name="Price C."/>
            <person name="Rabbinowitsch E."/>
            <person name="Sharp S."/>
            <person name="Croucher N.J."/>
            <person name="Chieu T.B."/>
            <person name="Mai N.T.H."/>
            <person name="Diep T.S."/>
            <person name="Chinh N.T."/>
            <person name="Kehoe M."/>
            <person name="Leigh J.A."/>
            <person name="Ward P.N."/>
            <person name="Dowson C.G."/>
            <person name="Whatmore A.M."/>
            <person name="Chanter N."/>
            <person name="Iversen P."/>
            <person name="Gottschalk M."/>
            <person name="Slater J.D."/>
            <person name="Smith H.E."/>
            <person name="Spratt B.G."/>
            <person name="Xu J."/>
            <person name="Ye C."/>
            <person name="Bentley S."/>
            <person name="Barrell B.G."/>
            <person name="Schultsz C."/>
            <person name="Maskell D.J."/>
            <person name="Parkhill J."/>
        </authorList>
    </citation>
    <scope>NUCLEOTIDE SEQUENCE [LARGE SCALE GENOMIC DNA]</scope>
    <source>
        <strain evidence="1 2">BM407</strain>
    </source>
</reference>
<dbReference type="HOGENOM" id="CLU_2939525_0_0_9"/>